<proteinExistence type="predicted"/>
<comment type="caution">
    <text evidence="1">The sequence shown here is derived from an EMBL/GenBank/DDBJ whole genome shotgun (WGS) entry which is preliminary data.</text>
</comment>
<evidence type="ECO:0000313" key="2">
    <source>
        <dbReference type="Proteomes" id="UP000785679"/>
    </source>
</evidence>
<sequence>MKINGCINIPQLFKDLPPSVNDLTLNCGDETIESEYGKNIRKFKKLKLYLFKCTLDILSIYATATQSLTIDGECLQQPGVIQYLTQMDCKQIIVRTFKLECKYLREFFICQSKANKFIECSGIKYSEIEQVQWAFKYFTQKCINKQINIRIDQNIDDAKVLYETLFCGSLKQFKNKSIGAQYYDGSSWVNWVNIHGNVCFVIADTHTQSLKTNSVDCAVLALINCRGLTKLEKYGNSWHINGNSRKYQELIVDKLSLQELSYDGPLISDILKKSKDTLRSLTCGDTVDLSPLRDSSQLRILRIEGDNSSGNFEVICTFSNLEELETSDQQLIW</sequence>
<evidence type="ECO:0000313" key="1">
    <source>
        <dbReference type="EMBL" id="TNV83445.1"/>
    </source>
</evidence>
<dbReference type="AlphaFoldDB" id="A0A8J8NZZ0"/>
<dbReference type="Proteomes" id="UP000785679">
    <property type="component" value="Unassembled WGS sequence"/>
</dbReference>
<protein>
    <submittedName>
        <fullName evidence="1">Uncharacterized protein</fullName>
    </submittedName>
</protein>
<keyword evidence="2" id="KW-1185">Reference proteome</keyword>
<reference evidence="1" key="1">
    <citation type="submission" date="2019-06" db="EMBL/GenBank/DDBJ databases">
        <authorList>
            <person name="Zheng W."/>
        </authorList>
    </citation>
    <scope>NUCLEOTIDE SEQUENCE</scope>
    <source>
        <strain evidence="1">QDHG01</strain>
    </source>
</reference>
<gene>
    <name evidence="1" type="ORF">FGO68_gene2222</name>
</gene>
<organism evidence="1 2">
    <name type="scientific">Halteria grandinella</name>
    <dbReference type="NCBI Taxonomy" id="5974"/>
    <lineage>
        <taxon>Eukaryota</taxon>
        <taxon>Sar</taxon>
        <taxon>Alveolata</taxon>
        <taxon>Ciliophora</taxon>
        <taxon>Intramacronucleata</taxon>
        <taxon>Spirotrichea</taxon>
        <taxon>Stichotrichia</taxon>
        <taxon>Sporadotrichida</taxon>
        <taxon>Halteriidae</taxon>
        <taxon>Halteria</taxon>
    </lineage>
</organism>
<accession>A0A8J8NZZ0</accession>
<name>A0A8J8NZZ0_HALGN</name>
<dbReference type="EMBL" id="RRYP01003827">
    <property type="protein sequence ID" value="TNV83445.1"/>
    <property type="molecule type" value="Genomic_DNA"/>
</dbReference>